<evidence type="ECO:0000256" key="6">
    <source>
        <dbReference type="SAM" id="SignalP"/>
    </source>
</evidence>
<evidence type="ECO:0000256" key="4">
    <source>
        <dbReference type="ARBA" id="ARBA00023136"/>
    </source>
</evidence>
<comment type="similarity">
    <text evidence="2">Belongs to the MipA/OmpV family.</text>
</comment>
<comment type="subcellular location">
    <subcellularLocation>
        <location evidence="1">Cell outer membrane</location>
    </subcellularLocation>
</comment>
<keyword evidence="5" id="KW-0998">Cell outer membrane</keyword>
<evidence type="ECO:0000313" key="8">
    <source>
        <dbReference type="Proteomes" id="UP000561459"/>
    </source>
</evidence>
<dbReference type="RefSeq" id="WP_183617192.1">
    <property type="nucleotide sequence ID" value="NZ_JACIDY010000005.1"/>
</dbReference>
<gene>
    <name evidence="7" type="ORF">GGR39_002244</name>
</gene>
<organism evidence="7 8">
    <name type="scientific">Novosphingobium fluoreni</name>
    <dbReference type="NCBI Taxonomy" id="1391222"/>
    <lineage>
        <taxon>Bacteria</taxon>
        <taxon>Pseudomonadati</taxon>
        <taxon>Pseudomonadota</taxon>
        <taxon>Alphaproteobacteria</taxon>
        <taxon>Sphingomonadales</taxon>
        <taxon>Sphingomonadaceae</taxon>
        <taxon>Novosphingobium</taxon>
    </lineage>
</organism>
<sequence length="279" mass="29416">MRKLALAAGLGVALSATPGLAQDMMEGSKLDGDYLIVGVGGVYMPSYRGSDDYTITPFPIVKGELGGIGINPRAGGIALDLIPDADDAKIGFSFGPTVTYSANRARGIKDRVVRAAGKLNEAVEVGATAGITGYKLLNPYDSLTLSADVRWDVAKAYKGMIWTPNLTYTTPLSKGSFVALNVGARHVDGKYARYYYSVTPGQSFASGLPTYNARKGWESITAGLAGAYDLDGNLLNGGFSVFAGVAYTKMLNDAKDTPYTSLRGDDNQWLGGVGVAYTF</sequence>
<evidence type="ECO:0000256" key="1">
    <source>
        <dbReference type="ARBA" id="ARBA00004442"/>
    </source>
</evidence>
<name>A0A7W6C901_9SPHN</name>
<keyword evidence="3 6" id="KW-0732">Signal</keyword>
<feature type="chain" id="PRO_5030684653" evidence="6">
    <location>
        <begin position="22"/>
        <end position="279"/>
    </location>
</feature>
<keyword evidence="8" id="KW-1185">Reference proteome</keyword>
<dbReference type="Pfam" id="PF06629">
    <property type="entry name" value="MipA"/>
    <property type="match status" value="1"/>
</dbReference>
<dbReference type="InterPro" id="IPR010583">
    <property type="entry name" value="MipA"/>
</dbReference>
<evidence type="ECO:0000256" key="5">
    <source>
        <dbReference type="ARBA" id="ARBA00023237"/>
    </source>
</evidence>
<dbReference type="AlphaFoldDB" id="A0A7W6C901"/>
<reference evidence="7 8" key="1">
    <citation type="submission" date="2020-08" db="EMBL/GenBank/DDBJ databases">
        <title>Genomic Encyclopedia of Type Strains, Phase IV (KMG-IV): sequencing the most valuable type-strain genomes for metagenomic binning, comparative biology and taxonomic classification.</title>
        <authorList>
            <person name="Goeker M."/>
        </authorList>
    </citation>
    <scope>NUCLEOTIDE SEQUENCE [LARGE SCALE GENOMIC DNA]</scope>
    <source>
        <strain evidence="7 8">DSM 27568</strain>
    </source>
</reference>
<evidence type="ECO:0000256" key="3">
    <source>
        <dbReference type="ARBA" id="ARBA00022729"/>
    </source>
</evidence>
<dbReference type="Proteomes" id="UP000561459">
    <property type="component" value="Unassembled WGS sequence"/>
</dbReference>
<comment type="caution">
    <text evidence="7">The sequence shown here is derived from an EMBL/GenBank/DDBJ whole genome shotgun (WGS) entry which is preliminary data.</text>
</comment>
<dbReference type="EMBL" id="JACIDY010000005">
    <property type="protein sequence ID" value="MBB3940587.1"/>
    <property type="molecule type" value="Genomic_DNA"/>
</dbReference>
<feature type="signal peptide" evidence="6">
    <location>
        <begin position="1"/>
        <end position="21"/>
    </location>
</feature>
<protein>
    <submittedName>
        <fullName evidence="7">Outer membrane scaffolding protein for murein synthesis (MipA/OmpV family)</fullName>
    </submittedName>
</protein>
<dbReference type="PANTHER" id="PTHR38776">
    <property type="entry name" value="MLTA-INTERACTING PROTEIN-RELATED"/>
    <property type="match status" value="1"/>
</dbReference>
<evidence type="ECO:0000256" key="2">
    <source>
        <dbReference type="ARBA" id="ARBA00005722"/>
    </source>
</evidence>
<dbReference type="GO" id="GO:0009279">
    <property type="term" value="C:cell outer membrane"/>
    <property type="evidence" value="ECO:0007669"/>
    <property type="project" value="UniProtKB-SubCell"/>
</dbReference>
<keyword evidence="4" id="KW-0472">Membrane</keyword>
<evidence type="ECO:0000313" key="7">
    <source>
        <dbReference type="EMBL" id="MBB3940587.1"/>
    </source>
</evidence>
<proteinExistence type="inferred from homology"/>
<accession>A0A7W6C901</accession>
<dbReference type="PANTHER" id="PTHR38776:SF1">
    <property type="entry name" value="MLTA-INTERACTING PROTEIN-RELATED"/>
    <property type="match status" value="1"/>
</dbReference>